<organism evidence="1 2">
    <name type="scientific">Coniochaeta ligniaria NRRL 30616</name>
    <dbReference type="NCBI Taxonomy" id="1408157"/>
    <lineage>
        <taxon>Eukaryota</taxon>
        <taxon>Fungi</taxon>
        <taxon>Dikarya</taxon>
        <taxon>Ascomycota</taxon>
        <taxon>Pezizomycotina</taxon>
        <taxon>Sordariomycetes</taxon>
        <taxon>Sordariomycetidae</taxon>
        <taxon>Coniochaetales</taxon>
        <taxon>Coniochaetaceae</taxon>
        <taxon>Coniochaeta</taxon>
    </lineage>
</organism>
<evidence type="ECO:0008006" key="3">
    <source>
        <dbReference type="Google" id="ProtNLM"/>
    </source>
</evidence>
<accession>A0A1J7I812</accession>
<dbReference type="Pfam" id="PF12658">
    <property type="entry name" value="Ten1"/>
    <property type="match status" value="1"/>
</dbReference>
<dbReference type="InterPro" id="IPR024222">
    <property type="entry name" value="Ten1_fungal"/>
</dbReference>
<evidence type="ECO:0000313" key="2">
    <source>
        <dbReference type="Proteomes" id="UP000182658"/>
    </source>
</evidence>
<keyword evidence="2" id="KW-1185">Reference proteome</keyword>
<dbReference type="InParanoid" id="A0A1J7I812"/>
<dbReference type="Proteomes" id="UP000182658">
    <property type="component" value="Unassembled WGS sequence"/>
</dbReference>
<gene>
    <name evidence="1" type="ORF">CONLIGDRAFT_137191</name>
</gene>
<dbReference type="Gene3D" id="2.40.50.140">
    <property type="entry name" value="Nucleic acid-binding proteins"/>
    <property type="match status" value="1"/>
</dbReference>
<dbReference type="InterPro" id="IPR012340">
    <property type="entry name" value="NA-bd_OB-fold"/>
</dbReference>
<dbReference type="GO" id="GO:1990879">
    <property type="term" value="C:CST complex"/>
    <property type="evidence" value="ECO:0007669"/>
    <property type="project" value="InterPro"/>
</dbReference>
<dbReference type="EMBL" id="KV875106">
    <property type="protein sequence ID" value="OIW23638.1"/>
    <property type="molecule type" value="Genomic_DNA"/>
</dbReference>
<sequence length="131" mass="14053">MSFGPLPSQLCLLSALPSKVVGDKVRFLGCVTSYSVASGTLRLEHRSSPSANVSALVDVQLVLERLGAEQTRVGEWVNVIGYISLIPSASPGEGLNAKESTVYIQALLLWSAGPLDIQQYQLSVRQLLQAQ</sequence>
<dbReference type="GO" id="GO:0043047">
    <property type="term" value="F:single-stranded telomeric DNA binding"/>
    <property type="evidence" value="ECO:0007669"/>
    <property type="project" value="InterPro"/>
</dbReference>
<reference evidence="1 2" key="1">
    <citation type="submission" date="2016-10" db="EMBL/GenBank/DDBJ databases">
        <title>Draft genome sequence of Coniochaeta ligniaria NRRL30616, a lignocellulolytic fungus for bioabatement of inhibitors in plant biomass hydrolysates.</title>
        <authorList>
            <consortium name="DOE Joint Genome Institute"/>
            <person name="Jimenez D.J."/>
            <person name="Hector R.E."/>
            <person name="Riley R."/>
            <person name="Sun H."/>
            <person name="Grigoriev I.V."/>
            <person name="Van Elsas J.D."/>
            <person name="Nichols N.N."/>
        </authorList>
    </citation>
    <scope>NUCLEOTIDE SEQUENCE [LARGE SCALE GENOMIC DNA]</scope>
    <source>
        <strain evidence="1 2">NRRL 30616</strain>
    </source>
</reference>
<evidence type="ECO:0000313" key="1">
    <source>
        <dbReference type="EMBL" id="OIW23638.1"/>
    </source>
</evidence>
<dbReference type="OrthoDB" id="5275361at2759"/>
<proteinExistence type="predicted"/>
<dbReference type="GO" id="GO:0016233">
    <property type="term" value="P:telomere capping"/>
    <property type="evidence" value="ECO:0007669"/>
    <property type="project" value="InterPro"/>
</dbReference>
<name>A0A1J7I812_9PEZI</name>
<dbReference type="AlphaFoldDB" id="A0A1J7I812"/>
<protein>
    <recommendedName>
        <fullName evidence="3">CST complex subunit Ten1</fullName>
    </recommendedName>
</protein>